<keyword evidence="3" id="KW-0158">Chromosome</keyword>
<dbReference type="GO" id="GO:0045944">
    <property type="term" value="P:positive regulation of transcription by RNA polymerase II"/>
    <property type="evidence" value="ECO:0007669"/>
    <property type="project" value="TreeGrafter"/>
</dbReference>
<dbReference type="SMART" id="SM00292">
    <property type="entry name" value="BRCT"/>
    <property type="match status" value="1"/>
</dbReference>
<feature type="compositionally biased region" description="Polar residues" evidence="14">
    <location>
        <begin position="314"/>
        <end position="330"/>
    </location>
</feature>
<evidence type="ECO:0000256" key="1">
    <source>
        <dbReference type="ARBA" id="ARBA00004123"/>
    </source>
</evidence>
<feature type="compositionally biased region" description="Polar residues" evidence="14">
    <location>
        <begin position="85"/>
        <end position="95"/>
    </location>
</feature>
<dbReference type="InterPro" id="IPR036420">
    <property type="entry name" value="BRCT_dom_sf"/>
</dbReference>
<feature type="region of interest" description="Disordered" evidence="14">
    <location>
        <begin position="231"/>
        <end position="253"/>
    </location>
</feature>
<dbReference type="GO" id="GO:0000724">
    <property type="term" value="P:double-strand break repair via homologous recombination"/>
    <property type="evidence" value="ECO:0007669"/>
    <property type="project" value="TreeGrafter"/>
</dbReference>
<feature type="region of interest" description="Disordered" evidence="14">
    <location>
        <begin position="181"/>
        <end position="216"/>
    </location>
</feature>
<feature type="domain" description="BRCT" evidence="16">
    <location>
        <begin position="809"/>
        <end position="899"/>
    </location>
</feature>
<dbReference type="Gene3D" id="3.40.50.10190">
    <property type="entry name" value="BRCT domain"/>
    <property type="match status" value="1"/>
</dbReference>
<dbReference type="EMBL" id="UYSG01011646">
    <property type="protein sequence ID" value="VDL63183.1"/>
    <property type="molecule type" value="Genomic_DNA"/>
</dbReference>
<gene>
    <name evidence="17" type="ORF">HDID_LOCUS10369</name>
</gene>
<dbReference type="PROSITE" id="PS00518">
    <property type="entry name" value="ZF_RING_1"/>
    <property type="match status" value="1"/>
</dbReference>
<keyword evidence="6" id="KW-0227">DNA damage</keyword>
<keyword evidence="10" id="KW-0539">Nucleus</keyword>
<evidence type="ECO:0000313" key="18">
    <source>
        <dbReference type="Proteomes" id="UP000274504"/>
    </source>
</evidence>
<keyword evidence="7 13" id="KW-0863">Zinc-finger</keyword>
<dbReference type="OrthoDB" id="6105938at2759"/>
<evidence type="ECO:0000256" key="6">
    <source>
        <dbReference type="ARBA" id="ARBA00022763"/>
    </source>
</evidence>
<dbReference type="GO" id="GO:0005694">
    <property type="term" value="C:chromosome"/>
    <property type="evidence" value="ECO:0007669"/>
    <property type="project" value="UniProtKB-SubCell"/>
</dbReference>
<protein>
    <recommendedName>
        <fullName evidence="12">RING-type E3 ubiquitin transferase BRCA1</fullName>
    </recommendedName>
</protein>
<evidence type="ECO:0000256" key="7">
    <source>
        <dbReference type="ARBA" id="ARBA00022771"/>
    </source>
</evidence>
<dbReference type="GO" id="GO:0031436">
    <property type="term" value="C:BRCA1-BARD1 complex"/>
    <property type="evidence" value="ECO:0007669"/>
    <property type="project" value="TreeGrafter"/>
</dbReference>
<feature type="domain" description="RING-type" evidence="15">
    <location>
        <begin position="8"/>
        <end position="34"/>
    </location>
</feature>
<dbReference type="InterPro" id="IPR001841">
    <property type="entry name" value="Znf_RING"/>
</dbReference>
<feature type="compositionally biased region" description="Polar residues" evidence="14">
    <location>
        <begin position="192"/>
        <end position="201"/>
    </location>
</feature>
<sequence length="1047" mass="115779">MQNPRVSPCSHIFCNLCLERTVSGKSSTTCPLCKKEFLSRAFVPSTKFDQISKAIKEIVDNFAEECQAEFVPATRFEPLHLSQEYSQTVPQQSKGTSKKRSSTARFSVRNARIEQIAKATKRAPAEFFKHIRGKNNNRRSSNSKEESQSLLPNQANDNEHIESDHQRELFAMTQTPLLVEPGTVDLSDFPDLSTNKNSNDSVEGGDQQRSFLRSRRPRLLSTVKKHVFRSLSRDRKRRFGSPDSQNSTVSSCSLIPPLRERLSLVSTPTERIKSSPPKLRGRKRRRLSNELYSPWLRNSRMHFLKKYRIPSQPPMTRSASSELPSTQSPSWSGLKNITGDIARGSKRPPLLFSSKKKNNVNLSTSSADKNLVGTRETRKFPVCRFSLPAIVGRKFKETVSTGAVEERRLICASCGSELLLFLKSNYCTAPTDPPPCPQIHAETSYFPDSFICRPNKEGENEEKGGKCASANVTPIRKQVKESPGLMSVVTIQPSCIPQTFSLNSKSCSGRSSPSTISIEPSMVPQTLSLATLVSKTQARGESEELSGDLDLTVALIEATDTHPTPQVPSSTNAPAFLTPETPQGTSNSALVDASPTTVPRVSLVKNNIISLAVKHRTFCLTEPKESKRMEVDIRENDTNAEIEKGAVQLRRQLETEATMVDAEEMEALLARETMDVEEDDNEVISASPNPSPVQPIAISEPSRLLEGSHSRTVGAEGIDEDVDIIPSSQNEEAEQATTTVVESVDTTIVARVESSQAGAALTTLQALGPLPIRDTMPFTQAAPRALQTSVIADTENMFGRNDEEPPQPTIYITGSNLTAEQANAVHRFCTKFNAKETPTFDPAHTTHVVITTSDKNPRIATRTLKYFMAVLYGTWLINPLWIRDCLRENKILPEEPYEIRGDYQCETLHEGPRKGRLRVSSFSTINPTTMSLSSNMIKMQGSSSHVRDSRPFVDIVICPFKNISPLSMNDFEAIVVAGGGIFVKDICHVNADVIQATREAAISSGGVIEESVIRMDGKKKCLIITQPRAKGFNKTECVVVKEYHPDQ</sequence>
<dbReference type="InterPro" id="IPR018957">
    <property type="entry name" value="Znf_C3HC4_RING-type"/>
</dbReference>
<evidence type="ECO:0000259" key="16">
    <source>
        <dbReference type="PROSITE" id="PS50172"/>
    </source>
</evidence>
<dbReference type="InterPro" id="IPR017907">
    <property type="entry name" value="Znf_RING_CS"/>
</dbReference>
<evidence type="ECO:0000256" key="14">
    <source>
        <dbReference type="SAM" id="MobiDB-lite"/>
    </source>
</evidence>
<name>A0A0R3SXA9_HYMDI</name>
<evidence type="ECO:0000256" key="5">
    <source>
        <dbReference type="ARBA" id="ARBA00022737"/>
    </source>
</evidence>
<dbReference type="GO" id="GO:0070531">
    <property type="term" value="C:BRCA1-A complex"/>
    <property type="evidence" value="ECO:0007669"/>
    <property type="project" value="TreeGrafter"/>
</dbReference>
<evidence type="ECO:0000259" key="15">
    <source>
        <dbReference type="PROSITE" id="PS50089"/>
    </source>
</evidence>
<feature type="region of interest" description="Disordered" evidence="14">
    <location>
        <begin position="85"/>
        <end position="106"/>
    </location>
</feature>
<dbReference type="InterPro" id="IPR001357">
    <property type="entry name" value="BRCT_dom"/>
</dbReference>
<reference evidence="19" key="1">
    <citation type="submission" date="2017-02" db="UniProtKB">
        <authorList>
            <consortium name="WormBaseParasite"/>
        </authorList>
    </citation>
    <scope>IDENTIFICATION</scope>
</reference>
<evidence type="ECO:0000256" key="2">
    <source>
        <dbReference type="ARBA" id="ARBA00004286"/>
    </source>
</evidence>
<evidence type="ECO:0000313" key="19">
    <source>
        <dbReference type="WBParaSite" id="HDID_0001037101-mRNA-1"/>
    </source>
</evidence>
<accession>A0A0R3SXA9</accession>
<feature type="region of interest" description="Disordered" evidence="14">
    <location>
        <begin position="124"/>
        <end position="153"/>
    </location>
</feature>
<dbReference type="SUPFAM" id="SSF52113">
    <property type="entry name" value="BRCT domain"/>
    <property type="match status" value="1"/>
</dbReference>
<evidence type="ECO:0000313" key="17">
    <source>
        <dbReference type="EMBL" id="VDL63183.1"/>
    </source>
</evidence>
<comment type="subcellular location">
    <subcellularLocation>
        <location evidence="2">Chromosome</location>
    </subcellularLocation>
    <subcellularLocation>
        <location evidence="1">Nucleus</location>
    </subcellularLocation>
</comment>
<keyword evidence="5" id="KW-0677">Repeat</keyword>
<dbReference type="PANTHER" id="PTHR13763">
    <property type="entry name" value="BREAST CANCER TYPE 1 SUSCEPTIBILITY PROTEIN BRCA1"/>
    <property type="match status" value="1"/>
</dbReference>
<feature type="compositionally biased region" description="Polar residues" evidence="14">
    <location>
        <begin position="242"/>
        <end position="253"/>
    </location>
</feature>
<organism evidence="19">
    <name type="scientific">Hymenolepis diminuta</name>
    <name type="common">Rat tapeworm</name>
    <dbReference type="NCBI Taxonomy" id="6216"/>
    <lineage>
        <taxon>Eukaryota</taxon>
        <taxon>Metazoa</taxon>
        <taxon>Spiralia</taxon>
        <taxon>Lophotrochozoa</taxon>
        <taxon>Platyhelminthes</taxon>
        <taxon>Cestoda</taxon>
        <taxon>Eucestoda</taxon>
        <taxon>Cyclophyllidea</taxon>
        <taxon>Hymenolepididae</taxon>
        <taxon>Hymenolepis</taxon>
    </lineage>
</organism>
<evidence type="ECO:0000256" key="9">
    <source>
        <dbReference type="ARBA" id="ARBA00023204"/>
    </source>
</evidence>
<feature type="region of interest" description="Disordered" evidence="14">
    <location>
        <begin position="311"/>
        <end position="330"/>
    </location>
</feature>
<evidence type="ECO:0000256" key="8">
    <source>
        <dbReference type="ARBA" id="ARBA00022833"/>
    </source>
</evidence>
<dbReference type="GO" id="GO:0004842">
    <property type="term" value="F:ubiquitin-protein transferase activity"/>
    <property type="evidence" value="ECO:0007669"/>
    <property type="project" value="TreeGrafter"/>
</dbReference>
<evidence type="ECO:0000256" key="13">
    <source>
        <dbReference type="PROSITE-ProRule" id="PRU00175"/>
    </source>
</evidence>
<evidence type="ECO:0000256" key="4">
    <source>
        <dbReference type="ARBA" id="ARBA00022723"/>
    </source>
</evidence>
<dbReference type="Pfam" id="PF00097">
    <property type="entry name" value="zf-C3HC4"/>
    <property type="match status" value="1"/>
</dbReference>
<keyword evidence="8" id="KW-0862">Zinc</keyword>
<dbReference type="PANTHER" id="PTHR13763:SF0">
    <property type="entry name" value="BREAST CANCER TYPE 1 SUSCEPTIBILITY PROTEIN"/>
    <property type="match status" value="1"/>
</dbReference>
<reference evidence="17 18" key="2">
    <citation type="submission" date="2018-11" db="EMBL/GenBank/DDBJ databases">
        <authorList>
            <consortium name="Pathogen Informatics"/>
        </authorList>
    </citation>
    <scope>NUCLEOTIDE SEQUENCE [LARGE SCALE GENOMIC DNA]</scope>
</reference>
<keyword evidence="9" id="KW-0234">DNA repair</keyword>
<evidence type="ECO:0000256" key="3">
    <source>
        <dbReference type="ARBA" id="ARBA00022454"/>
    </source>
</evidence>
<evidence type="ECO:0000256" key="12">
    <source>
        <dbReference type="ARBA" id="ARBA00031556"/>
    </source>
</evidence>
<dbReference type="InterPro" id="IPR013083">
    <property type="entry name" value="Znf_RING/FYVE/PHD"/>
</dbReference>
<dbReference type="InterPro" id="IPR031099">
    <property type="entry name" value="BRCA1-associated"/>
</dbReference>
<dbReference type="PROSITE" id="PS50172">
    <property type="entry name" value="BRCT"/>
    <property type="match status" value="1"/>
</dbReference>
<dbReference type="AlphaFoldDB" id="A0A0R3SXA9"/>
<dbReference type="STRING" id="6216.A0A0R3SXA9"/>
<dbReference type="SUPFAM" id="SSF57850">
    <property type="entry name" value="RING/U-box"/>
    <property type="match status" value="1"/>
</dbReference>
<evidence type="ECO:0000256" key="11">
    <source>
        <dbReference type="ARBA" id="ARBA00023306"/>
    </source>
</evidence>
<dbReference type="WBParaSite" id="HDID_0001037101-mRNA-1">
    <property type="protein sequence ID" value="HDID_0001037101-mRNA-1"/>
    <property type="gene ID" value="HDID_0001037101"/>
</dbReference>
<dbReference type="PROSITE" id="PS50089">
    <property type="entry name" value="ZF_RING_2"/>
    <property type="match status" value="1"/>
</dbReference>
<evidence type="ECO:0000256" key="10">
    <source>
        <dbReference type="ARBA" id="ARBA00023242"/>
    </source>
</evidence>
<dbReference type="GO" id="GO:0008270">
    <property type="term" value="F:zinc ion binding"/>
    <property type="evidence" value="ECO:0007669"/>
    <property type="project" value="UniProtKB-KW"/>
</dbReference>
<keyword evidence="11" id="KW-0131">Cell cycle</keyword>
<proteinExistence type="predicted"/>
<dbReference type="Gene3D" id="3.30.40.10">
    <property type="entry name" value="Zinc/RING finger domain, C3HC4 (zinc finger)"/>
    <property type="match status" value="1"/>
</dbReference>
<keyword evidence="4" id="KW-0479">Metal-binding</keyword>
<dbReference type="Proteomes" id="UP000274504">
    <property type="component" value="Unassembled WGS sequence"/>
</dbReference>